<feature type="repeat" description="WD" evidence="5">
    <location>
        <begin position="813"/>
        <end position="835"/>
    </location>
</feature>
<feature type="coiled-coil region" evidence="6">
    <location>
        <begin position="592"/>
        <end position="619"/>
    </location>
</feature>
<keyword evidence="2" id="KW-0963">Cytoplasm</keyword>
<evidence type="ECO:0000313" key="7">
    <source>
        <dbReference type="EMBL" id="VVC39277.1"/>
    </source>
</evidence>
<dbReference type="InterPro" id="IPR001680">
    <property type="entry name" value="WD40_rpt"/>
</dbReference>
<evidence type="ECO:0000256" key="2">
    <source>
        <dbReference type="ARBA" id="ARBA00022490"/>
    </source>
</evidence>
<dbReference type="InterPro" id="IPR015943">
    <property type="entry name" value="WD40/YVTN_repeat-like_dom_sf"/>
</dbReference>
<keyword evidence="6" id="KW-0175">Coiled coil</keyword>
<name>A0A5E4NCH9_9HEMI</name>
<organism evidence="7 8">
    <name type="scientific">Cinara cedri</name>
    <dbReference type="NCBI Taxonomy" id="506608"/>
    <lineage>
        <taxon>Eukaryota</taxon>
        <taxon>Metazoa</taxon>
        <taxon>Ecdysozoa</taxon>
        <taxon>Arthropoda</taxon>
        <taxon>Hexapoda</taxon>
        <taxon>Insecta</taxon>
        <taxon>Pterygota</taxon>
        <taxon>Neoptera</taxon>
        <taxon>Paraneoptera</taxon>
        <taxon>Hemiptera</taxon>
        <taxon>Sternorrhyncha</taxon>
        <taxon>Aphidomorpha</taxon>
        <taxon>Aphidoidea</taxon>
        <taxon>Aphididae</taxon>
        <taxon>Lachninae</taxon>
        <taxon>Cinara</taxon>
    </lineage>
</organism>
<dbReference type="Proteomes" id="UP000325440">
    <property type="component" value="Unassembled WGS sequence"/>
</dbReference>
<dbReference type="SMART" id="SM00320">
    <property type="entry name" value="WD40"/>
    <property type="match status" value="2"/>
</dbReference>
<evidence type="ECO:0000256" key="4">
    <source>
        <dbReference type="ARBA" id="ARBA00022737"/>
    </source>
</evidence>
<dbReference type="InterPro" id="IPR050687">
    <property type="entry name" value="Dynein_IC"/>
</dbReference>
<evidence type="ECO:0000313" key="8">
    <source>
        <dbReference type="Proteomes" id="UP000325440"/>
    </source>
</evidence>
<dbReference type="GO" id="GO:0097014">
    <property type="term" value="C:ciliary plasm"/>
    <property type="evidence" value="ECO:0007669"/>
    <property type="project" value="TreeGrafter"/>
</dbReference>
<keyword evidence="4" id="KW-0677">Repeat</keyword>
<keyword evidence="3 5" id="KW-0853">WD repeat</keyword>
<comment type="subcellular location">
    <subcellularLocation>
        <location evidence="1">Cytoplasm</location>
    </subcellularLocation>
</comment>
<proteinExistence type="predicted"/>
<evidence type="ECO:0000256" key="1">
    <source>
        <dbReference type="ARBA" id="ARBA00004496"/>
    </source>
</evidence>
<reference evidence="7 8" key="1">
    <citation type="submission" date="2019-08" db="EMBL/GenBank/DDBJ databases">
        <authorList>
            <person name="Alioto T."/>
            <person name="Alioto T."/>
            <person name="Gomez Garrido J."/>
        </authorList>
    </citation>
    <scope>NUCLEOTIDE SEQUENCE [LARGE SCALE GENOMIC DNA]</scope>
</reference>
<protein>
    <submittedName>
        <fullName evidence="7">WD40/YVTN repeat-like-containing domain,WD40 repeat, conserved site,WD40 repeat,WD40-repeat-containing</fullName>
    </submittedName>
</protein>
<dbReference type="Gene3D" id="2.130.10.10">
    <property type="entry name" value="YVTN repeat-like/Quinoprotein amine dehydrogenase"/>
    <property type="match status" value="1"/>
</dbReference>
<dbReference type="GO" id="GO:0005868">
    <property type="term" value="C:cytoplasmic dynein complex"/>
    <property type="evidence" value="ECO:0007669"/>
    <property type="project" value="TreeGrafter"/>
</dbReference>
<evidence type="ECO:0000256" key="6">
    <source>
        <dbReference type="SAM" id="Coils"/>
    </source>
</evidence>
<accession>A0A5E4NCH9</accession>
<dbReference type="PANTHER" id="PTHR12442">
    <property type="entry name" value="DYNEIN INTERMEDIATE CHAIN"/>
    <property type="match status" value="1"/>
</dbReference>
<evidence type="ECO:0000256" key="3">
    <source>
        <dbReference type="ARBA" id="ARBA00022574"/>
    </source>
</evidence>
<keyword evidence="8" id="KW-1185">Reference proteome</keyword>
<dbReference type="PANTHER" id="PTHR12442:SF5">
    <property type="entry name" value="DYNEIN AXONEMAL INTERMEDIATE CHAIN 3"/>
    <property type="match status" value="1"/>
</dbReference>
<dbReference type="GO" id="GO:0045503">
    <property type="term" value="F:dynein light chain binding"/>
    <property type="evidence" value="ECO:0007669"/>
    <property type="project" value="TreeGrafter"/>
</dbReference>
<dbReference type="OrthoDB" id="6619788at2759"/>
<dbReference type="GO" id="GO:0045504">
    <property type="term" value="F:dynein heavy chain binding"/>
    <property type="evidence" value="ECO:0007669"/>
    <property type="project" value="TreeGrafter"/>
</dbReference>
<dbReference type="InterPro" id="IPR036322">
    <property type="entry name" value="WD40_repeat_dom_sf"/>
</dbReference>
<gene>
    <name evidence="7" type="ORF">CINCED_3A009127</name>
</gene>
<dbReference type="EMBL" id="CABPRJ010001894">
    <property type="protein sequence ID" value="VVC39277.1"/>
    <property type="molecule type" value="Genomic_DNA"/>
</dbReference>
<evidence type="ECO:0000256" key="5">
    <source>
        <dbReference type="PROSITE-ProRule" id="PRU00221"/>
    </source>
</evidence>
<dbReference type="SUPFAM" id="SSF50978">
    <property type="entry name" value="WD40 repeat-like"/>
    <property type="match status" value="1"/>
</dbReference>
<sequence>MASKNKINSLIKINDEDSMEHPIHVTTNDLNSEEPTEDNGDDLKIVFIPKNLHDYFECVVGKHVFVDKPWTKISHKKIIDHIQCQNSNSCFWKFRKNLENIKNDEVLVGYKPFSSTDEEFLICTTDKAKQYIDETQTQMEFEIKPKMDQLVFRVPGPWESKSSEKDIEEIKPVQTRGKITYKLKLKAGKLQTKADFEDSNSKSIKNEYVKLEPRPKEIFESSDILSMDSSVQAVRKMIDREMQTIPRIKDNKCIQSVAIEEEMFQLQPLTKPNKALDDFLERHVPNLVEQLHYNELYDLYRDDYKLLNNTNQKSNEENAKNINLLPGYQNLVSPKKHVSCHTWHPTIPGVFAVSYMTNSNASYKSVSLEPPAEEMTKSTVKDEKYGISHGNDENNLELWNNQTESKFVVENYKENIISLLNNEFVQRMRIIQITEDEKTNEHSNQDMIKQLRNILIYISHEQPSTNTDHLKENLDGEIIINDKVQSELTDQCEGFNLENEISIEENEYEMKDKSIKKPKNSTNITAIVDINESEEKCIIDHHDSDTESFYNIWGDDEEWLYGNEMRNVVRDIHRNFNKKYDREAREKKLFSLLKSEAKYTEKKKKIKDMEKERIKLTKDMFEAGDIYKKLNHKQEYKSKKKRKSLSTPNKQHKIFQNNDEPIIKQQNIPLFETQNNCVVIWSVNDNIFPKLKLESPEEVCCVEFNPINGNTVVGGLTNGQICIWDINRKLETIDSSNTEMSNKEKNHHRLLWMHMQWSLDINFKTRIRPAALSAILESHESMVTAIQWIHPINEITPSGKLVTMQEGKLSNQFMSASMDGTIKLWDLQSTPLTRPKRKSKTKTCSERPKNLQNYKSPLNIYNNRLKPSYTIIITEPGNVMSSPITALSFEIPLMQYKFTSNAKEPIVIGKRQFEYVPRTHKTLNRIIVVGGIKGQVGVVTWNGYDTYQQGQNKEVCKSMWWGYVHDGPINCIKRNVFYPDIHLVCGGHIVSIWSLNYKGGPVWWKRFSDFTNSVLWSTTHPAEFRVSFNTSGELQFWNFMKFAHQPYYTFNYLLGDGLIATPQPSIQFVGAERFKFAEGINKVIDQDINELISFSDSSGIIMMITKDTVIIKPNECEEVGRIFQKEVDRRRELDAWNEKYKENFGSKGINMNDHLLTHESQIPTSVQIEDIQPPLTPEQIKKQMYDEIFKWYSNQNVLRTRKMKEKYTDREKRYMIESMMKKKNVSLEQLEKYFKEAEVKNYKDDTTKIRLGADETYANILNELLTVEHAEECVQADIDTENSTVSDELTNTFEKIHQLLVTDIVAEKEKLNSYMKNNPYKHEDEDWAQVVELAEREVRDRLNDPTLLKSPSLRMMRRKLAKKYIDEGYKIKEWKSRKEEHTWDRYKIRESKIYELKEMYGQNYNSNWDKGLQPQKLKDANWMRVTDNIGEHYK</sequence>
<dbReference type="GO" id="GO:0042073">
    <property type="term" value="P:intraciliary transport"/>
    <property type="evidence" value="ECO:0007669"/>
    <property type="project" value="TreeGrafter"/>
</dbReference>
<dbReference type="PROSITE" id="PS50082">
    <property type="entry name" value="WD_REPEATS_2"/>
    <property type="match status" value="1"/>
</dbReference>